<name>A0ABV2H5E6_9HYPH</name>
<gene>
    <name evidence="2" type="ORF">ABID21_001886</name>
</gene>
<keyword evidence="3" id="KW-1185">Reference proteome</keyword>
<accession>A0ABV2H5E6</accession>
<sequence length="65" mass="6962">MKLETYLTENKIKPAAFAATLDVAPSTITRIIRGERTPRIDLIAKIQTATGGQVTAADFMAEVAA</sequence>
<evidence type="ECO:0000313" key="2">
    <source>
        <dbReference type="EMBL" id="MET3585777.1"/>
    </source>
</evidence>
<dbReference type="EMBL" id="JBEPLJ010000006">
    <property type="protein sequence ID" value="MET3585777.1"/>
    <property type="molecule type" value="Genomic_DNA"/>
</dbReference>
<dbReference type="SUPFAM" id="SSF47413">
    <property type="entry name" value="lambda repressor-like DNA-binding domains"/>
    <property type="match status" value="1"/>
</dbReference>
<dbReference type="Pfam" id="PF01381">
    <property type="entry name" value="HTH_3"/>
    <property type="match status" value="1"/>
</dbReference>
<dbReference type="RefSeq" id="WP_247243702.1">
    <property type="nucleotide sequence ID" value="NZ_JALJRA010000006.1"/>
</dbReference>
<protein>
    <submittedName>
        <fullName evidence="2">Plasmid maintenance system antidote protein VapI</fullName>
    </submittedName>
</protein>
<dbReference type="Gene3D" id="1.10.260.40">
    <property type="entry name" value="lambda repressor-like DNA-binding domains"/>
    <property type="match status" value="1"/>
</dbReference>
<feature type="domain" description="HTH cro/C1-type" evidence="1">
    <location>
        <begin position="3"/>
        <end position="59"/>
    </location>
</feature>
<proteinExistence type="predicted"/>
<dbReference type="InterPro" id="IPR001387">
    <property type="entry name" value="Cro/C1-type_HTH"/>
</dbReference>
<dbReference type="InterPro" id="IPR010982">
    <property type="entry name" value="Lambda_DNA-bd_dom_sf"/>
</dbReference>
<evidence type="ECO:0000313" key="3">
    <source>
        <dbReference type="Proteomes" id="UP001549031"/>
    </source>
</evidence>
<comment type="caution">
    <text evidence="2">The sequence shown here is derived from an EMBL/GenBank/DDBJ whole genome shotgun (WGS) entry which is preliminary data.</text>
</comment>
<reference evidence="2 3" key="1">
    <citation type="submission" date="2024-06" db="EMBL/GenBank/DDBJ databases">
        <title>Genomic Encyclopedia of Type Strains, Phase IV (KMG-IV): sequencing the most valuable type-strain genomes for metagenomic binning, comparative biology and taxonomic classification.</title>
        <authorList>
            <person name="Goeker M."/>
        </authorList>
    </citation>
    <scope>NUCLEOTIDE SEQUENCE [LARGE SCALE GENOMIC DNA]</scope>
    <source>
        <strain evidence="2 3">DSM 105042</strain>
    </source>
</reference>
<dbReference type="Proteomes" id="UP001549031">
    <property type="component" value="Unassembled WGS sequence"/>
</dbReference>
<evidence type="ECO:0000259" key="1">
    <source>
        <dbReference type="PROSITE" id="PS50943"/>
    </source>
</evidence>
<dbReference type="PROSITE" id="PS50943">
    <property type="entry name" value="HTH_CROC1"/>
    <property type="match status" value="1"/>
</dbReference>
<dbReference type="SMART" id="SM00530">
    <property type="entry name" value="HTH_XRE"/>
    <property type="match status" value="1"/>
</dbReference>
<dbReference type="CDD" id="cd00093">
    <property type="entry name" value="HTH_XRE"/>
    <property type="match status" value="1"/>
</dbReference>
<organism evidence="2 3">
    <name type="scientific">Pseudorhizobium tarimense</name>
    <dbReference type="NCBI Taxonomy" id="1079109"/>
    <lineage>
        <taxon>Bacteria</taxon>
        <taxon>Pseudomonadati</taxon>
        <taxon>Pseudomonadota</taxon>
        <taxon>Alphaproteobacteria</taxon>
        <taxon>Hyphomicrobiales</taxon>
        <taxon>Rhizobiaceae</taxon>
        <taxon>Rhizobium/Agrobacterium group</taxon>
        <taxon>Pseudorhizobium</taxon>
    </lineage>
</organism>